<sequence>MIVIENKTLVIIKLLHTLIWAFFVFILLYIFFAVTIGRIDDYLWICISLICFEGIVLMINRWRCPLTLVAAKYSQNREDDFDIFLPKWLAIHNKKIFTTLFVIEMGILSFRLLA</sequence>
<organism evidence="2 3">
    <name type="scientific">Sporomusa silvacetica DSM 10669</name>
    <dbReference type="NCBI Taxonomy" id="1123289"/>
    <lineage>
        <taxon>Bacteria</taxon>
        <taxon>Bacillati</taxon>
        <taxon>Bacillota</taxon>
        <taxon>Negativicutes</taxon>
        <taxon>Selenomonadales</taxon>
        <taxon>Sporomusaceae</taxon>
        <taxon>Sporomusa</taxon>
    </lineage>
</organism>
<gene>
    <name evidence="2" type="ORF">SPSIL_014150</name>
</gene>
<keyword evidence="3" id="KW-1185">Reference proteome</keyword>
<feature type="transmembrane region" description="Helical" evidence="1">
    <location>
        <begin position="42"/>
        <end position="59"/>
    </location>
</feature>
<evidence type="ECO:0000313" key="3">
    <source>
        <dbReference type="Proteomes" id="UP000216752"/>
    </source>
</evidence>
<feature type="transmembrane region" description="Helical" evidence="1">
    <location>
        <begin position="96"/>
        <end position="113"/>
    </location>
</feature>
<name>A0ABZ3II05_9FIRM</name>
<proteinExistence type="predicted"/>
<evidence type="ECO:0000313" key="2">
    <source>
        <dbReference type="EMBL" id="XFO65306.1"/>
    </source>
</evidence>
<dbReference type="Proteomes" id="UP000216752">
    <property type="component" value="Chromosome"/>
</dbReference>
<dbReference type="EMBL" id="CP155573">
    <property type="protein sequence ID" value="XFO65306.1"/>
    <property type="molecule type" value="Genomic_DNA"/>
</dbReference>
<keyword evidence="1" id="KW-1133">Transmembrane helix</keyword>
<keyword evidence="1" id="KW-0812">Transmembrane</keyword>
<accession>A0ABZ3II05</accession>
<protein>
    <recommendedName>
        <fullName evidence="4">DUF2784 family protein</fullName>
    </recommendedName>
</protein>
<evidence type="ECO:0008006" key="4">
    <source>
        <dbReference type="Google" id="ProtNLM"/>
    </source>
</evidence>
<evidence type="ECO:0000256" key="1">
    <source>
        <dbReference type="SAM" id="Phobius"/>
    </source>
</evidence>
<feature type="transmembrane region" description="Helical" evidence="1">
    <location>
        <begin position="12"/>
        <end position="36"/>
    </location>
</feature>
<reference evidence="2" key="1">
    <citation type="submission" date="2024-05" db="EMBL/GenBank/DDBJ databases">
        <title>Isolation and characterization of Sporomusa carbonis sp. nov., a carboxydotrophic hydrogenogen in the genus of Sporomusa isolated from a charcoal burning pile.</title>
        <authorList>
            <person name="Boeer T."/>
            <person name="Rosenbaum F."/>
            <person name="Eysell L."/>
            <person name="Mueller V."/>
            <person name="Daniel R."/>
            <person name="Poehlein A."/>
        </authorList>
    </citation>
    <scope>NUCLEOTIDE SEQUENCE [LARGE SCALE GENOMIC DNA]</scope>
    <source>
        <strain evidence="2">DSM 10669</strain>
    </source>
</reference>
<keyword evidence="1" id="KW-0472">Membrane</keyword>